<evidence type="ECO:0000256" key="6">
    <source>
        <dbReference type="ARBA" id="ARBA00022777"/>
    </source>
</evidence>
<dbReference type="PROSITE" id="PS00584">
    <property type="entry name" value="PFKB_KINASES_2"/>
    <property type="match status" value="1"/>
</dbReference>
<dbReference type="Gene3D" id="3.40.1190.20">
    <property type="match status" value="1"/>
</dbReference>
<dbReference type="FunFam" id="3.40.1190.20:FF:000001">
    <property type="entry name" value="Phosphofructokinase"/>
    <property type="match status" value="1"/>
</dbReference>
<dbReference type="CDD" id="cd01164">
    <property type="entry name" value="FruK_PfkB_like"/>
    <property type="match status" value="1"/>
</dbReference>
<dbReference type="EC" id="2.7.1.56" evidence="2 11"/>
<organism evidence="14 15">
    <name type="scientific">Actinophytocola xinjiangensis</name>
    <dbReference type="NCBI Taxonomy" id="485602"/>
    <lineage>
        <taxon>Bacteria</taxon>
        <taxon>Bacillati</taxon>
        <taxon>Actinomycetota</taxon>
        <taxon>Actinomycetes</taxon>
        <taxon>Pseudonocardiales</taxon>
        <taxon>Pseudonocardiaceae</taxon>
    </lineage>
</organism>
<comment type="function">
    <text evidence="11">Catalyzes the ATP-dependent phosphorylation of fructose-l-phosphate to fructose-l,6-bisphosphate.</text>
</comment>
<evidence type="ECO:0000256" key="10">
    <source>
        <dbReference type="PIRNR" id="PIRNR000535"/>
    </source>
</evidence>
<dbReference type="GO" id="GO:0005524">
    <property type="term" value="F:ATP binding"/>
    <property type="evidence" value="ECO:0007669"/>
    <property type="project" value="UniProtKB-UniRule"/>
</dbReference>
<dbReference type="InterPro" id="IPR022463">
    <property type="entry name" value="1-PFruKinase"/>
</dbReference>
<dbReference type="GO" id="GO:0044281">
    <property type="term" value="P:small molecule metabolic process"/>
    <property type="evidence" value="ECO:0007669"/>
    <property type="project" value="UniProtKB-ARBA"/>
</dbReference>
<comment type="caution">
    <text evidence="14">The sequence shown here is derived from an EMBL/GenBank/DDBJ whole genome shotgun (WGS) entry which is preliminary data.</text>
</comment>
<dbReference type="GO" id="GO:0016052">
    <property type="term" value="P:carbohydrate catabolic process"/>
    <property type="evidence" value="ECO:0007669"/>
    <property type="project" value="UniProtKB-ARBA"/>
</dbReference>
<evidence type="ECO:0000256" key="5">
    <source>
        <dbReference type="ARBA" id="ARBA00022741"/>
    </source>
</evidence>
<sequence>MIVTLTLNPSLDRTIEVARLSRGELNRASAARLDPGGKGVNVSRALAAHGVATRAVVPCGGPEGEQLTALLRQEGIDVVAVAVAGHTRSNVSLVEPDGTVTKINEPGGSLLPDDLARVEEAVLDAAAGADWVVASGSLPPGVPDGSYAGLGRRLGELGVRFAVDSSGPALGAALAARPALVKPNREELAESVGFGIHTVADAIEAAHRMRAAGAATVLASLGADGAVLVDGRGVRWGESPVDRGRSTVGAGDAMLAGFLAAGETGADDLTEALSWGAAAVRLPGSRMPGPSDVDRTAVLVPATPDRTRHLRGPLQDDRTEQSR</sequence>
<dbReference type="InterPro" id="IPR002173">
    <property type="entry name" value="Carboh/pur_kinase_PfkB_CS"/>
</dbReference>
<dbReference type="NCBIfam" id="TIGR03828">
    <property type="entry name" value="pfkB"/>
    <property type="match status" value="1"/>
</dbReference>
<evidence type="ECO:0000256" key="2">
    <source>
        <dbReference type="ARBA" id="ARBA00012131"/>
    </source>
</evidence>
<name>A0A7Z0WHN4_9PSEU</name>
<protein>
    <recommendedName>
        <fullName evidence="3 11">1-phosphofructokinase</fullName>
        <shortName evidence="11">Fru1PK</shortName>
        <ecNumber evidence="2 11">2.7.1.56</ecNumber>
    </recommendedName>
    <alternativeName>
        <fullName evidence="8 11">Fructose 1-phosphate kinase</fullName>
    </alternativeName>
</protein>
<dbReference type="PROSITE" id="PS00583">
    <property type="entry name" value="PFKB_KINASES_1"/>
    <property type="match status" value="1"/>
</dbReference>
<dbReference type="InterPro" id="IPR017583">
    <property type="entry name" value="Tagatose/fructose_Pkinase"/>
</dbReference>
<evidence type="ECO:0000259" key="13">
    <source>
        <dbReference type="Pfam" id="PF00294"/>
    </source>
</evidence>
<keyword evidence="6 11" id="KW-0418">Kinase</keyword>
<keyword evidence="15" id="KW-1185">Reference proteome</keyword>
<dbReference type="PANTHER" id="PTHR46566:SF5">
    <property type="entry name" value="1-PHOSPHOFRUCTOKINASE"/>
    <property type="match status" value="1"/>
</dbReference>
<gene>
    <name evidence="14" type="ORF">BLA60_35450</name>
</gene>
<dbReference type="InterPro" id="IPR011611">
    <property type="entry name" value="PfkB_dom"/>
</dbReference>
<evidence type="ECO:0000313" key="15">
    <source>
        <dbReference type="Proteomes" id="UP000185696"/>
    </source>
</evidence>
<evidence type="ECO:0000256" key="12">
    <source>
        <dbReference type="SAM" id="MobiDB-lite"/>
    </source>
</evidence>
<dbReference type="AlphaFoldDB" id="A0A7Z0WHN4"/>
<accession>A0A7Z0WHN4</accession>
<dbReference type="GO" id="GO:0005829">
    <property type="term" value="C:cytosol"/>
    <property type="evidence" value="ECO:0007669"/>
    <property type="project" value="TreeGrafter"/>
</dbReference>
<comment type="similarity">
    <text evidence="1 11">Belongs to the carbohydrate kinase PfkB family.</text>
</comment>
<dbReference type="NCBIfam" id="TIGR03168">
    <property type="entry name" value="1-PFK"/>
    <property type="match status" value="1"/>
</dbReference>
<dbReference type="PANTHER" id="PTHR46566">
    <property type="entry name" value="1-PHOSPHOFRUCTOKINASE-RELATED"/>
    <property type="match status" value="1"/>
</dbReference>
<keyword evidence="7 11" id="KW-0067">ATP-binding</keyword>
<proteinExistence type="inferred from homology"/>
<dbReference type="RefSeq" id="WP_075137444.1">
    <property type="nucleotide sequence ID" value="NZ_MSIF01000027.1"/>
</dbReference>
<dbReference type="PIRSF" id="PIRSF000535">
    <property type="entry name" value="1PFK/6PFK/LacC"/>
    <property type="match status" value="1"/>
</dbReference>
<evidence type="ECO:0000256" key="1">
    <source>
        <dbReference type="ARBA" id="ARBA00010688"/>
    </source>
</evidence>
<evidence type="ECO:0000256" key="8">
    <source>
        <dbReference type="ARBA" id="ARBA00032802"/>
    </source>
</evidence>
<dbReference type="Pfam" id="PF00294">
    <property type="entry name" value="PfkB"/>
    <property type="match status" value="1"/>
</dbReference>
<evidence type="ECO:0000256" key="9">
    <source>
        <dbReference type="ARBA" id="ARBA00047745"/>
    </source>
</evidence>
<evidence type="ECO:0000256" key="7">
    <source>
        <dbReference type="ARBA" id="ARBA00022840"/>
    </source>
</evidence>
<keyword evidence="5 11" id="KW-0547">Nucleotide-binding</keyword>
<dbReference type="InterPro" id="IPR029056">
    <property type="entry name" value="Ribokinase-like"/>
</dbReference>
<dbReference type="GO" id="GO:0008662">
    <property type="term" value="F:1-phosphofructokinase activity"/>
    <property type="evidence" value="ECO:0007669"/>
    <property type="project" value="UniProtKB-UniRule"/>
</dbReference>
<feature type="domain" description="Carbohydrate kinase PfkB" evidence="13">
    <location>
        <begin position="6"/>
        <end position="278"/>
    </location>
</feature>
<feature type="compositionally biased region" description="Basic and acidic residues" evidence="12">
    <location>
        <begin position="314"/>
        <end position="323"/>
    </location>
</feature>
<reference evidence="14 15" key="1">
    <citation type="submission" date="2016-12" db="EMBL/GenBank/DDBJ databases">
        <title>The draft genome sequence of Actinophytocola xinjiangensis.</title>
        <authorList>
            <person name="Wang W."/>
            <person name="Yuan L."/>
        </authorList>
    </citation>
    <scope>NUCLEOTIDE SEQUENCE [LARGE SCALE GENOMIC DNA]</scope>
    <source>
        <strain evidence="14 15">CGMCC 4.4663</strain>
    </source>
</reference>
<evidence type="ECO:0000256" key="4">
    <source>
        <dbReference type="ARBA" id="ARBA00022679"/>
    </source>
</evidence>
<evidence type="ECO:0000256" key="3">
    <source>
        <dbReference type="ARBA" id="ARBA00013596"/>
    </source>
</evidence>
<keyword evidence="4 10" id="KW-0808">Transferase</keyword>
<dbReference type="EMBL" id="MSIF01000027">
    <property type="protein sequence ID" value="OLF05576.1"/>
    <property type="molecule type" value="Genomic_DNA"/>
</dbReference>
<evidence type="ECO:0000313" key="14">
    <source>
        <dbReference type="EMBL" id="OLF05576.1"/>
    </source>
</evidence>
<dbReference type="OrthoDB" id="9801219at2"/>
<dbReference type="SUPFAM" id="SSF53613">
    <property type="entry name" value="Ribokinase-like"/>
    <property type="match status" value="1"/>
</dbReference>
<comment type="catalytic activity">
    <reaction evidence="9 11">
        <text>beta-D-fructose 1-phosphate + ATP = beta-D-fructose 1,6-bisphosphate + ADP + H(+)</text>
        <dbReference type="Rhea" id="RHEA:14213"/>
        <dbReference type="ChEBI" id="CHEBI:15378"/>
        <dbReference type="ChEBI" id="CHEBI:30616"/>
        <dbReference type="ChEBI" id="CHEBI:32966"/>
        <dbReference type="ChEBI" id="CHEBI:138881"/>
        <dbReference type="ChEBI" id="CHEBI:456216"/>
        <dbReference type="EC" id="2.7.1.56"/>
    </reaction>
</comment>
<dbReference type="Proteomes" id="UP000185696">
    <property type="component" value="Unassembled WGS sequence"/>
</dbReference>
<evidence type="ECO:0000256" key="11">
    <source>
        <dbReference type="RuleBase" id="RU369061"/>
    </source>
</evidence>
<feature type="region of interest" description="Disordered" evidence="12">
    <location>
        <begin position="301"/>
        <end position="323"/>
    </location>
</feature>